<evidence type="ECO:0000313" key="3">
    <source>
        <dbReference type="Proteomes" id="UP000094147"/>
    </source>
</evidence>
<evidence type="ECO:0000313" key="2">
    <source>
        <dbReference type="EMBL" id="AOE50322.1"/>
    </source>
</evidence>
<sequence>MKISKTLRVTYWIIAVFILLVPAIAMQFTNEVNWGLYDFLLMAALLIVTGVAIELAIRMTVQNRYRAAIIFAILLAFLMIWAELAVGII</sequence>
<organism evidence="2 3">
    <name type="scientific">Kangiella sediminilitoris</name>
    <dbReference type="NCBI Taxonomy" id="1144748"/>
    <lineage>
        <taxon>Bacteria</taxon>
        <taxon>Pseudomonadati</taxon>
        <taxon>Pseudomonadota</taxon>
        <taxon>Gammaproteobacteria</taxon>
        <taxon>Kangiellales</taxon>
        <taxon>Kangiellaceae</taxon>
        <taxon>Kangiella</taxon>
    </lineage>
</organism>
<feature type="transmembrane region" description="Helical" evidence="1">
    <location>
        <begin position="34"/>
        <end position="57"/>
    </location>
</feature>
<dbReference type="RefSeq" id="WP_068992317.1">
    <property type="nucleotide sequence ID" value="NZ_CP012418.1"/>
</dbReference>
<dbReference type="EMBL" id="CP012418">
    <property type="protein sequence ID" value="AOE50322.1"/>
    <property type="molecule type" value="Genomic_DNA"/>
</dbReference>
<dbReference type="AlphaFoldDB" id="A0A1B3BC01"/>
<keyword evidence="3" id="KW-1185">Reference proteome</keyword>
<dbReference type="OrthoDB" id="9813621at2"/>
<keyword evidence="1" id="KW-0472">Membrane</keyword>
<dbReference type="Proteomes" id="UP000094147">
    <property type="component" value="Chromosome"/>
</dbReference>
<evidence type="ECO:0000256" key="1">
    <source>
        <dbReference type="SAM" id="Phobius"/>
    </source>
</evidence>
<feature type="transmembrane region" description="Helical" evidence="1">
    <location>
        <begin position="9"/>
        <end position="28"/>
    </location>
</feature>
<keyword evidence="1" id="KW-1133">Transmembrane helix</keyword>
<proteinExistence type="predicted"/>
<gene>
    <name evidence="2" type="ORF">KS2013_1612</name>
</gene>
<reference evidence="3" key="1">
    <citation type="submission" date="2015-08" db="EMBL/GenBank/DDBJ databases">
        <authorList>
            <person name="Kim K.M."/>
        </authorList>
    </citation>
    <scope>NUCLEOTIDE SEQUENCE [LARGE SCALE GENOMIC DNA]</scope>
    <source>
        <strain evidence="3">KCTC 23892</strain>
    </source>
</reference>
<accession>A0A1B3BC01</accession>
<dbReference type="KEGG" id="ksd:KS2013_1612"/>
<keyword evidence="1" id="KW-0812">Transmembrane</keyword>
<name>A0A1B3BC01_9GAMM</name>
<feature type="transmembrane region" description="Helical" evidence="1">
    <location>
        <begin position="69"/>
        <end position="88"/>
    </location>
</feature>
<protein>
    <submittedName>
        <fullName evidence="2">Membrane protein</fullName>
    </submittedName>
</protein>
<dbReference type="STRING" id="1144748.KS2013_1612"/>